<keyword evidence="1" id="KW-0472">Membrane</keyword>
<evidence type="ECO:0000256" key="1">
    <source>
        <dbReference type="SAM" id="Phobius"/>
    </source>
</evidence>
<feature type="transmembrane region" description="Helical" evidence="1">
    <location>
        <begin position="102"/>
        <end position="120"/>
    </location>
</feature>
<name>A0A4P9VWK7_9FUNG</name>
<gene>
    <name evidence="2" type="ORF">BDK51DRAFT_38586</name>
</gene>
<dbReference type="EMBL" id="ML000508">
    <property type="protein sequence ID" value="RKO84091.1"/>
    <property type="molecule type" value="Genomic_DNA"/>
</dbReference>
<dbReference type="AlphaFoldDB" id="A0A4P9VWK7"/>
<proteinExistence type="predicted"/>
<evidence type="ECO:0000313" key="3">
    <source>
        <dbReference type="Proteomes" id="UP000269721"/>
    </source>
</evidence>
<sequence>MKLSLAILVLAFIAVGVGLSLVQRFKTAVMDLKADDIPVEDSPSAFGWSECRIRISFRAGRLRAFEWARLVMLLPRARQSAGYGGGTLLHRTKTSSQKKMKLSLAILVLAFIAVGECTVIPRRFFKILIPTPSPGVPIRSRS</sequence>
<protein>
    <submittedName>
        <fullName evidence="2">Uncharacterized protein</fullName>
    </submittedName>
</protein>
<keyword evidence="1" id="KW-1133">Transmembrane helix</keyword>
<accession>A0A4P9VWK7</accession>
<keyword evidence="1" id="KW-0812">Transmembrane</keyword>
<organism evidence="2 3">
    <name type="scientific">Blyttiomyces helicus</name>
    <dbReference type="NCBI Taxonomy" id="388810"/>
    <lineage>
        <taxon>Eukaryota</taxon>
        <taxon>Fungi</taxon>
        <taxon>Fungi incertae sedis</taxon>
        <taxon>Chytridiomycota</taxon>
        <taxon>Chytridiomycota incertae sedis</taxon>
        <taxon>Chytridiomycetes</taxon>
        <taxon>Chytridiomycetes incertae sedis</taxon>
        <taxon>Blyttiomyces</taxon>
    </lineage>
</organism>
<dbReference type="Proteomes" id="UP000269721">
    <property type="component" value="Unassembled WGS sequence"/>
</dbReference>
<evidence type="ECO:0000313" key="2">
    <source>
        <dbReference type="EMBL" id="RKO84091.1"/>
    </source>
</evidence>
<reference evidence="3" key="1">
    <citation type="journal article" date="2018" name="Nat. Microbiol.">
        <title>Leveraging single-cell genomics to expand the fungal tree of life.</title>
        <authorList>
            <person name="Ahrendt S.R."/>
            <person name="Quandt C.A."/>
            <person name="Ciobanu D."/>
            <person name="Clum A."/>
            <person name="Salamov A."/>
            <person name="Andreopoulos B."/>
            <person name="Cheng J.F."/>
            <person name="Woyke T."/>
            <person name="Pelin A."/>
            <person name="Henrissat B."/>
            <person name="Reynolds N.K."/>
            <person name="Benny G.L."/>
            <person name="Smith M.E."/>
            <person name="James T.Y."/>
            <person name="Grigoriev I.V."/>
        </authorList>
    </citation>
    <scope>NUCLEOTIDE SEQUENCE [LARGE SCALE GENOMIC DNA]</scope>
</reference>
<keyword evidence="3" id="KW-1185">Reference proteome</keyword>